<dbReference type="Proteomes" id="UP001526426">
    <property type="component" value="Unassembled WGS sequence"/>
</dbReference>
<dbReference type="EMBL" id="JAIHOM010000088">
    <property type="protein sequence ID" value="MCW6037761.1"/>
    <property type="molecule type" value="Genomic_DNA"/>
</dbReference>
<accession>A0ABT3L8C5</accession>
<keyword evidence="1" id="KW-0472">Membrane</keyword>
<keyword evidence="3" id="KW-1185">Reference proteome</keyword>
<feature type="transmembrane region" description="Helical" evidence="1">
    <location>
        <begin position="12"/>
        <end position="30"/>
    </location>
</feature>
<proteinExistence type="predicted"/>
<organism evidence="2 3">
    <name type="scientific">Spirulina subsalsa FACHB-351</name>
    <dbReference type="NCBI Taxonomy" id="234711"/>
    <lineage>
        <taxon>Bacteria</taxon>
        <taxon>Bacillati</taxon>
        <taxon>Cyanobacteriota</taxon>
        <taxon>Cyanophyceae</taxon>
        <taxon>Spirulinales</taxon>
        <taxon>Spirulinaceae</taxon>
        <taxon>Spirulina</taxon>
    </lineage>
</organism>
<name>A0ABT3L8C5_9CYAN</name>
<protein>
    <submittedName>
        <fullName evidence="2">Uncharacterized protein</fullName>
    </submittedName>
</protein>
<keyword evidence="1" id="KW-0812">Transmembrane</keyword>
<evidence type="ECO:0000256" key="1">
    <source>
        <dbReference type="SAM" id="Phobius"/>
    </source>
</evidence>
<reference evidence="2 3" key="1">
    <citation type="submission" date="2021-08" db="EMBL/GenBank/DDBJ databases">
        <title>Draft genome sequence of Spirulina subsalsa with high tolerance to salinity and hype-accumulation of phycocyanin.</title>
        <authorList>
            <person name="Pei H."/>
            <person name="Jiang L."/>
        </authorList>
    </citation>
    <scope>NUCLEOTIDE SEQUENCE [LARGE SCALE GENOMIC DNA]</scope>
    <source>
        <strain evidence="2 3">FACHB-351</strain>
    </source>
</reference>
<keyword evidence="1" id="KW-1133">Transmembrane helix</keyword>
<dbReference type="RefSeq" id="WP_265265632.1">
    <property type="nucleotide sequence ID" value="NZ_JAIHOM010000088.1"/>
</dbReference>
<comment type="caution">
    <text evidence="2">The sequence shown here is derived from an EMBL/GenBank/DDBJ whole genome shotgun (WGS) entry which is preliminary data.</text>
</comment>
<sequence>MELEYQVQCWKRYLTTGIYALGLVVSLLAYQGNSGRAIANYNPVLPETLALLARGCWPTTSVSANLCPPPLKISQF</sequence>
<gene>
    <name evidence="2" type="ORF">K4A83_16000</name>
</gene>
<evidence type="ECO:0000313" key="3">
    <source>
        <dbReference type="Proteomes" id="UP001526426"/>
    </source>
</evidence>
<evidence type="ECO:0000313" key="2">
    <source>
        <dbReference type="EMBL" id="MCW6037761.1"/>
    </source>
</evidence>